<feature type="compositionally biased region" description="Acidic residues" evidence="9">
    <location>
        <begin position="414"/>
        <end position="423"/>
    </location>
</feature>
<evidence type="ECO:0000256" key="7">
    <source>
        <dbReference type="ARBA" id="ARBA00023212"/>
    </source>
</evidence>
<evidence type="ECO:0000256" key="5">
    <source>
        <dbReference type="ARBA" id="ARBA00022794"/>
    </source>
</evidence>
<evidence type="ECO:0000256" key="4">
    <source>
        <dbReference type="ARBA" id="ARBA00022490"/>
    </source>
</evidence>
<keyword evidence="5" id="KW-0970">Cilium biogenesis/degradation</keyword>
<evidence type="ECO:0000256" key="9">
    <source>
        <dbReference type="SAM" id="MobiDB-lite"/>
    </source>
</evidence>
<dbReference type="AlphaFoldDB" id="A0A0L0D6U3"/>
<keyword evidence="7" id="KW-0206">Cytoskeleton</keyword>
<dbReference type="GO" id="GO:0005930">
    <property type="term" value="C:axoneme"/>
    <property type="evidence" value="ECO:0007669"/>
    <property type="project" value="UniProtKB-SubCell"/>
</dbReference>
<dbReference type="STRING" id="461836.A0A0L0D6U3"/>
<sequence length="679" mass="72215">MQAVIARIVADIRRRCASEFGMKVAPALAGAMVRKVVLDPSAGFELDKELRDDDVERLVEMAVEALAEENSPELDALKLSLDYDSLSSENPVLVRALEREKAADAMRKSLLEDVIKSKARGIAALSALYRKILNYVVAAGRLTEVDTAASAGAGAGAGAVSGGDVGDDAAGEEEKSVLLAPSSAMLKECNAALESIFPHSELPAFVMLSASDKTQQLNEMAKIVVGILLYNRSIGKGGSHIVDVPGELLDESRQLREAVSGTAHLLAERISGYTALLNHIQFCNARLPVSLDRLNAELSNRRLLLQYMESLLDTASGLKATVNSSIAALNNKLDGIHGIVVAKHAVPTEQVYPRFVEVFHMWDNLATLRLQASSIRLVYDTMSRYLDSFRSSLEPALVAQANAALAQLQRKGEDEGESEDEGADAGASGGVSGSDEAAAAETLAHGVYVAPHEVESNLGLAGYCPWTLVYRNAMLLPGDASLGGVLFRGRHYVCVDEAALAAFQAHPGKYLATIGELVANDPELMALLAANEPDTLAWAAAMLEGGRSGGAGAGAGAGLGLSAGSDGPATREVGIQTEVHPLAPNKDPDYEWNEWNLRRKALMYVNLRTKATRSAQTAASAFRAEATTQHYMPKEARTQTTVDASTNVHPRARYVAGLRGKPGKGQVQVVDLTLDINID</sequence>
<comment type="subcellular location">
    <subcellularLocation>
        <location evidence="1">Cytoplasm</location>
        <location evidence="1">Cytoskeleton</location>
        <location evidence="1">Cilium axoneme</location>
    </subcellularLocation>
</comment>
<organism evidence="10 11">
    <name type="scientific">Thecamonas trahens ATCC 50062</name>
    <dbReference type="NCBI Taxonomy" id="461836"/>
    <lineage>
        <taxon>Eukaryota</taxon>
        <taxon>Apusozoa</taxon>
        <taxon>Apusomonadida</taxon>
        <taxon>Apusomonadidae</taxon>
        <taxon>Thecamonas</taxon>
    </lineage>
</organism>
<evidence type="ECO:0000256" key="1">
    <source>
        <dbReference type="ARBA" id="ARBA00004430"/>
    </source>
</evidence>
<dbReference type="PANTHER" id="PTHR21442">
    <property type="entry name" value="CILIA- AND FLAGELLA-ASSOCIATED PROTEIN 206"/>
    <property type="match status" value="1"/>
</dbReference>
<dbReference type="OrthoDB" id="10251073at2759"/>
<comment type="similarity">
    <text evidence="2">Belongs to the CFAP206 family.</text>
</comment>
<proteinExistence type="inferred from homology"/>
<dbReference type="GO" id="GO:0030030">
    <property type="term" value="P:cell projection organization"/>
    <property type="evidence" value="ECO:0007669"/>
    <property type="project" value="UniProtKB-KW"/>
</dbReference>
<dbReference type="GO" id="GO:0036064">
    <property type="term" value="C:ciliary basal body"/>
    <property type="evidence" value="ECO:0007669"/>
    <property type="project" value="TreeGrafter"/>
</dbReference>
<gene>
    <name evidence="10" type="ORF">AMSG_04298</name>
</gene>
<dbReference type="RefSeq" id="XP_013759082.1">
    <property type="nucleotide sequence ID" value="XM_013903628.1"/>
</dbReference>
<evidence type="ECO:0000313" key="10">
    <source>
        <dbReference type="EMBL" id="KNC48067.1"/>
    </source>
</evidence>
<evidence type="ECO:0000256" key="6">
    <source>
        <dbReference type="ARBA" id="ARBA00023069"/>
    </source>
</evidence>
<reference evidence="10 11" key="1">
    <citation type="submission" date="2010-05" db="EMBL/GenBank/DDBJ databases">
        <title>The Genome Sequence of Thecamonas trahens ATCC 50062.</title>
        <authorList>
            <consortium name="The Broad Institute Genome Sequencing Platform"/>
            <person name="Russ C."/>
            <person name="Cuomo C."/>
            <person name="Shea T."/>
            <person name="Young S.K."/>
            <person name="Zeng Q."/>
            <person name="Koehrsen M."/>
            <person name="Haas B."/>
            <person name="Borodovsky M."/>
            <person name="Guigo R."/>
            <person name="Alvarado L."/>
            <person name="Berlin A."/>
            <person name="Bochicchio J."/>
            <person name="Borenstein D."/>
            <person name="Chapman S."/>
            <person name="Chen Z."/>
            <person name="Freedman E."/>
            <person name="Gellesch M."/>
            <person name="Goldberg J."/>
            <person name="Griggs A."/>
            <person name="Gujja S."/>
            <person name="Heilman E."/>
            <person name="Heiman D."/>
            <person name="Hepburn T."/>
            <person name="Howarth C."/>
            <person name="Jen D."/>
            <person name="Larson L."/>
            <person name="Mehta T."/>
            <person name="Park D."/>
            <person name="Pearson M."/>
            <person name="Roberts A."/>
            <person name="Saif S."/>
            <person name="Shenoy N."/>
            <person name="Sisk P."/>
            <person name="Stolte C."/>
            <person name="Sykes S."/>
            <person name="Thomson T."/>
            <person name="Walk T."/>
            <person name="White J."/>
            <person name="Yandava C."/>
            <person name="Burger G."/>
            <person name="Gray M.W."/>
            <person name="Holland P.W.H."/>
            <person name="King N."/>
            <person name="Lang F.B.F."/>
            <person name="Roger A.J."/>
            <person name="Ruiz-Trillo I."/>
            <person name="Lander E."/>
            <person name="Nusbaum C."/>
        </authorList>
    </citation>
    <scope>NUCLEOTIDE SEQUENCE [LARGE SCALE GENOMIC DNA]</scope>
    <source>
        <strain evidence="10 11">ATCC 50062</strain>
    </source>
</reference>
<protein>
    <recommendedName>
        <fullName evidence="3">Cilia- and flagella-associated protein 206</fullName>
    </recommendedName>
</protein>
<dbReference type="PANTHER" id="PTHR21442:SF0">
    <property type="entry name" value="CILIA- AND FLAGELLA-ASSOCIATED PROTEIN 206"/>
    <property type="match status" value="1"/>
</dbReference>
<keyword evidence="6" id="KW-0969">Cilium</keyword>
<dbReference type="GeneID" id="25563850"/>
<keyword evidence="8" id="KW-0966">Cell projection</keyword>
<dbReference type="OMA" id="QLMELMC"/>
<evidence type="ECO:0000256" key="8">
    <source>
        <dbReference type="ARBA" id="ARBA00023273"/>
    </source>
</evidence>
<evidence type="ECO:0000313" key="11">
    <source>
        <dbReference type="Proteomes" id="UP000054408"/>
    </source>
</evidence>
<dbReference type="GO" id="GO:0003356">
    <property type="term" value="P:regulation of cilium beat frequency"/>
    <property type="evidence" value="ECO:0007669"/>
    <property type="project" value="TreeGrafter"/>
</dbReference>
<evidence type="ECO:0000256" key="2">
    <source>
        <dbReference type="ARBA" id="ARBA00010500"/>
    </source>
</evidence>
<keyword evidence="11" id="KW-1185">Reference proteome</keyword>
<dbReference type="EMBL" id="GL349449">
    <property type="protein sequence ID" value="KNC48067.1"/>
    <property type="molecule type" value="Genomic_DNA"/>
</dbReference>
<name>A0A0L0D6U3_THETB</name>
<accession>A0A0L0D6U3</accession>
<dbReference type="eggNOG" id="ENOG502QTGJ">
    <property type="taxonomic scope" value="Eukaryota"/>
</dbReference>
<dbReference type="InterPro" id="IPR021897">
    <property type="entry name" value="FAP206"/>
</dbReference>
<keyword evidence="4" id="KW-0963">Cytoplasm</keyword>
<dbReference type="Pfam" id="PF12018">
    <property type="entry name" value="FAP206"/>
    <property type="match status" value="1"/>
</dbReference>
<feature type="region of interest" description="Disordered" evidence="9">
    <location>
        <begin position="408"/>
        <end position="433"/>
    </location>
</feature>
<dbReference type="Proteomes" id="UP000054408">
    <property type="component" value="Unassembled WGS sequence"/>
</dbReference>
<evidence type="ECO:0000256" key="3">
    <source>
        <dbReference type="ARBA" id="ARBA00021602"/>
    </source>
</evidence>